<dbReference type="EC" id="2.7.13.3" evidence="3"/>
<evidence type="ECO:0000256" key="5">
    <source>
        <dbReference type="ARBA" id="ARBA00022553"/>
    </source>
</evidence>
<dbReference type="InterPro" id="IPR036097">
    <property type="entry name" value="HisK_dim/P_sf"/>
</dbReference>
<evidence type="ECO:0000256" key="10">
    <source>
        <dbReference type="ARBA" id="ARBA00022840"/>
    </source>
</evidence>
<evidence type="ECO:0000313" key="17">
    <source>
        <dbReference type="EMBL" id="WML84846.1"/>
    </source>
</evidence>
<evidence type="ECO:0000256" key="12">
    <source>
        <dbReference type="ARBA" id="ARBA00023012"/>
    </source>
</evidence>
<evidence type="ECO:0000256" key="1">
    <source>
        <dbReference type="ARBA" id="ARBA00000085"/>
    </source>
</evidence>
<keyword evidence="6" id="KW-0808">Transferase</keyword>
<evidence type="ECO:0000259" key="15">
    <source>
        <dbReference type="PROSITE" id="PS50885"/>
    </source>
</evidence>
<dbReference type="SMART" id="SM00387">
    <property type="entry name" value="HATPase_c"/>
    <property type="match status" value="1"/>
</dbReference>
<evidence type="ECO:0000256" key="11">
    <source>
        <dbReference type="ARBA" id="ARBA00022989"/>
    </source>
</evidence>
<keyword evidence="12" id="KW-0902">Two-component regulatory system</keyword>
<keyword evidence="17" id="KW-0614">Plasmid</keyword>
<keyword evidence="8" id="KW-0547">Nucleotide-binding</keyword>
<evidence type="ECO:0000313" key="18">
    <source>
        <dbReference type="Proteomes" id="UP001223336"/>
    </source>
</evidence>
<name>A0AA51R2Q4_9GAMM</name>
<dbReference type="InterPro" id="IPR004358">
    <property type="entry name" value="Sig_transdc_His_kin-like_C"/>
</dbReference>
<dbReference type="GO" id="GO:0005524">
    <property type="term" value="F:ATP binding"/>
    <property type="evidence" value="ECO:0007669"/>
    <property type="project" value="UniProtKB-KW"/>
</dbReference>
<dbReference type="Pfam" id="PF21623">
    <property type="entry name" value="HK_sensor_dom_bact"/>
    <property type="match status" value="1"/>
</dbReference>
<gene>
    <name evidence="16" type="ORF">RCC75_09155</name>
    <name evidence="17" type="ORF">RCG00_00755</name>
</gene>
<evidence type="ECO:0000256" key="2">
    <source>
        <dbReference type="ARBA" id="ARBA00004651"/>
    </source>
</evidence>
<reference evidence="17 18" key="1">
    <citation type="submission" date="2023-08" db="EMBL/GenBank/DDBJ databases">
        <title>New molecular markers tilS and rpoB for phylogenetic and monitoring studies of the genus Thiothrix biodiversity.</title>
        <authorList>
            <person name="Ravin N.V."/>
            <person name="Smolyakov D."/>
            <person name="Markov N.D."/>
            <person name="Beletsky A.V."/>
            <person name="Mardanov A.V."/>
            <person name="Rudenko T.S."/>
            <person name="Grabovich M.Y."/>
        </authorList>
    </citation>
    <scope>NUCLEOTIDE SEQUENCE</scope>
    <source>
        <strain evidence="17">DNT52</strain>
        <strain evidence="16 18">H33</strain>
        <plasmid evidence="17">pThsubDNT52_1</plasmid>
    </source>
</reference>
<proteinExistence type="predicted"/>
<dbReference type="AlphaFoldDB" id="A0AA51R2Q4"/>
<feature type="transmembrane region" description="Helical" evidence="13">
    <location>
        <begin position="322"/>
        <end position="341"/>
    </location>
</feature>
<evidence type="ECO:0000313" key="16">
    <source>
        <dbReference type="EMBL" id="MDQ5768694.1"/>
    </source>
</evidence>
<keyword evidence="5" id="KW-0597">Phosphoprotein</keyword>
<dbReference type="PANTHER" id="PTHR43065">
    <property type="entry name" value="SENSOR HISTIDINE KINASE"/>
    <property type="match status" value="1"/>
</dbReference>
<evidence type="ECO:0000256" key="3">
    <source>
        <dbReference type="ARBA" id="ARBA00012438"/>
    </source>
</evidence>
<dbReference type="Gene3D" id="6.10.340.10">
    <property type="match status" value="1"/>
</dbReference>
<protein>
    <recommendedName>
        <fullName evidence="3">histidine kinase</fullName>
        <ecNumber evidence="3">2.7.13.3</ecNumber>
    </recommendedName>
</protein>
<evidence type="ECO:0000256" key="4">
    <source>
        <dbReference type="ARBA" id="ARBA00022475"/>
    </source>
</evidence>
<keyword evidence="4" id="KW-1003">Cell membrane</keyword>
<dbReference type="EMBL" id="JAVFKN010000010">
    <property type="protein sequence ID" value="MDQ5768694.1"/>
    <property type="molecule type" value="Genomic_DNA"/>
</dbReference>
<keyword evidence="13" id="KW-0472">Membrane</keyword>
<evidence type="ECO:0000256" key="9">
    <source>
        <dbReference type="ARBA" id="ARBA00022777"/>
    </source>
</evidence>
<dbReference type="SUPFAM" id="SSF103190">
    <property type="entry name" value="Sensory domain-like"/>
    <property type="match status" value="1"/>
</dbReference>
<dbReference type="InterPro" id="IPR003660">
    <property type="entry name" value="HAMP_dom"/>
</dbReference>
<dbReference type="SMART" id="SM00304">
    <property type="entry name" value="HAMP"/>
    <property type="match status" value="1"/>
</dbReference>
<dbReference type="Gene3D" id="3.30.565.10">
    <property type="entry name" value="Histidine kinase-like ATPase, C-terminal domain"/>
    <property type="match status" value="1"/>
</dbReference>
<dbReference type="SUPFAM" id="SSF158472">
    <property type="entry name" value="HAMP domain-like"/>
    <property type="match status" value="1"/>
</dbReference>
<dbReference type="Gene3D" id="3.30.450.20">
    <property type="entry name" value="PAS domain"/>
    <property type="match status" value="2"/>
</dbReference>
<evidence type="ECO:0000256" key="7">
    <source>
        <dbReference type="ARBA" id="ARBA00022692"/>
    </source>
</evidence>
<dbReference type="Pfam" id="PF00672">
    <property type="entry name" value="HAMP"/>
    <property type="match status" value="1"/>
</dbReference>
<keyword evidence="11 13" id="KW-1133">Transmembrane helix</keyword>
<organism evidence="17">
    <name type="scientific">Thiothrix subterranea</name>
    <dbReference type="NCBI Taxonomy" id="2735563"/>
    <lineage>
        <taxon>Bacteria</taxon>
        <taxon>Pseudomonadati</taxon>
        <taxon>Pseudomonadota</taxon>
        <taxon>Gammaproteobacteria</taxon>
        <taxon>Thiotrichales</taxon>
        <taxon>Thiotrichaceae</taxon>
        <taxon>Thiothrix</taxon>
    </lineage>
</organism>
<dbReference type="Proteomes" id="UP001223336">
    <property type="component" value="Unassembled WGS sequence"/>
</dbReference>
<keyword evidence="7 13" id="KW-0812">Transmembrane</keyword>
<dbReference type="PROSITE" id="PS50885">
    <property type="entry name" value="HAMP"/>
    <property type="match status" value="1"/>
</dbReference>
<keyword evidence="18" id="KW-1185">Reference proteome</keyword>
<keyword evidence="9" id="KW-0418">Kinase</keyword>
<keyword evidence="10 17" id="KW-0067">ATP-binding</keyword>
<dbReference type="CDD" id="cd00082">
    <property type="entry name" value="HisKA"/>
    <property type="match status" value="1"/>
</dbReference>
<dbReference type="Pfam" id="PF02518">
    <property type="entry name" value="HATPase_c"/>
    <property type="match status" value="1"/>
</dbReference>
<dbReference type="Proteomes" id="UP001229862">
    <property type="component" value="Plasmid pThsubDNT52_1"/>
</dbReference>
<dbReference type="GO" id="GO:0000155">
    <property type="term" value="F:phosphorelay sensor kinase activity"/>
    <property type="evidence" value="ECO:0007669"/>
    <property type="project" value="InterPro"/>
</dbReference>
<dbReference type="CDD" id="cd06225">
    <property type="entry name" value="HAMP"/>
    <property type="match status" value="1"/>
</dbReference>
<dbReference type="SMART" id="SM00388">
    <property type="entry name" value="HisKA"/>
    <property type="match status" value="1"/>
</dbReference>
<dbReference type="PROSITE" id="PS50109">
    <property type="entry name" value="HIS_KIN"/>
    <property type="match status" value="1"/>
</dbReference>
<dbReference type="EMBL" id="CP133216">
    <property type="protein sequence ID" value="WML84846.1"/>
    <property type="molecule type" value="Genomic_DNA"/>
</dbReference>
<feature type="transmembrane region" description="Helical" evidence="13">
    <location>
        <begin position="12"/>
        <end position="34"/>
    </location>
</feature>
<dbReference type="RefSeq" id="WP_308134663.1">
    <property type="nucleotide sequence ID" value="NZ_CP133216.1"/>
</dbReference>
<accession>A0AA51R2Q4</accession>
<dbReference type="SUPFAM" id="SSF55874">
    <property type="entry name" value="ATPase domain of HSP90 chaperone/DNA topoisomerase II/histidine kinase"/>
    <property type="match status" value="1"/>
</dbReference>
<dbReference type="PRINTS" id="PR00344">
    <property type="entry name" value="BCTRLSENSOR"/>
</dbReference>
<dbReference type="InterPro" id="IPR048760">
    <property type="entry name" value="VP0354-like_sensor_dom"/>
</dbReference>
<evidence type="ECO:0000256" key="6">
    <source>
        <dbReference type="ARBA" id="ARBA00022679"/>
    </source>
</evidence>
<dbReference type="SUPFAM" id="SSF47384">
    <property type="entry name" value="Homodimeric domain of signal transducing histidine kinase"/>
    <property type="match status" value="1"/>
</dbReference>
<dbReference type="InterPro" id="IPR029151">
    <property type="entry name" value="Sensor-like_sf"/>
</dbReference>
<dbReference type="PANTHER" id="PTHR43065:SF10">
    <property type="entry name" value="PEROXIDE STRESS-ACTIVATED HISTIDINE KINASE MAK3"/>
    <property type="match status" value="1"/>
</dbReference>
<sequence>MRFGGLSRRIYLAFLLAAVIPTAIAGIIGIVYSLNTLKRETLSSLEQEINIRTDNIARFFAQLSSELLYLAGAESLESLGKATTTHDGRSITLARTQLERDFMRFAAHYPHIYQIRYLAESGMETVRVDRKGDRTDVVPAHRLQDKSDRYYFQETLKLAPGEIYVSPLDLNVEFGQVEKPERPVIRFATRVQARNGGSAGLLIVNLNADILLDQIQQMADTRDGTAYLFDRSGHYLARLPGTAADQFAMQPVAQLAGEYGNPLIERVIGGEQGTAGISGHILAFAPVRFLNGQPYQTSSRGWALALAFPENRLFMSVFNLSALYVVLLASLAATAVGGYVLSRRLIGPLDDLTRETEAIAGGDFTRRVRIEGSDEIAGLGSQFNLMAAHLQGVIGKLHTHQGQLEAEVNARTAELDRERSFLAAVIQHTGDGILAVDDWGTCLLVNVEASALLGGLSRGQALEQCLPDWPLLATKAANTGEHRCEIDLGQRILALSITCTGEEASTGFVVVIRDVSEERRLADERRELDRQMFQVEKMATLGELAMGLAHEIGNPLAGMKAVVQTMRYDEEAPPYFLSTLERLEGEIDRLSGFLRTFHGFAAPQALLPTACNLTTVLEDVLFWTKKESRSKGISFNTVLDGIPPLHADPHQLKQVLLNLVINALHAMPEGGVLHIRACPEGAETDTVRIEVEDSGAGIPTDILPRIFEPFFTTRSDGTGMGLAIVRKITQDHHARISVQSEPGRGSCFTLYWPTARIPHD</sequence>
<dbReference type="GO" id="GO:0005886">
    <property type="term" value="C:plasma membrane"/>
    <property type="evidence" value="ECO:0007669"/>
    <property type="project" value="UniProtKB-SubCell"/>
</dbReference>
<feature type="domain" description="Histidine kinase" evidence="14">
    <location>
        <begin position="547"/>
        <end position="756"/>
    </location>
</feature>
<dbReference type="InterPro" id="IPR003661">
    <property type="entry name" value="HisK_dim/P_dom"/>
</dbReference>
<evidence type="ECO:0000256" key="8">
    <source>
        <dbReference type="ARBA" id="ARBA00022741"/>
    </source>
</evidence>
<dbReference type="Gene3D" id="1.10.287.130">
    <property type="match status" value="1"/>
</dbReference>
<feature type="domain" description="HAMP" evidence="15">
    <location>
        <begin position="343"/>
        <end position="395"/>
    </location>
</feature>
<geneLocation type="plasmid" evidence="17">
    <name>pThsubDNT52_1</name>
</geneLocation>
<dbReference type="InterPro" id="IPR005467">
    <property type="entry name" value="His_kinase_dom"/>
</dbReference>
<comment type="subcellular location">
    <subcellularLocation>
        <location evidence="2">Cell membrane</location>
        <topology evidence="2">Multi-pass membrane protein</topology>
    </subcellularLocation>
</comment>
<comment type="catalytic activity">
    <reaction evidence="1">
        <text>ATP + protein L-histidine = ADP + protein N-phospho-L-histidine.</text>
        <dbReference type="EC" id="2.7.13.3"/>
    </reaction>
</comment>
<evidence type="ECO:0000259" key="14">
    <source>
        <dbReference type="PROSITE" id="PS50109"/>
    </source>
</evidence>
<dbReference type="InterPro" id="IPR003594">
    <property type="entry name" value="HATPase_dom"/>
</dbReference>
<dbReference type="InterPro" id="IPR036890">
    <property type="entry name" value="HATPase_C_sf"/>
</dbReference>
<evidence type="ECO:0000256" key="13">
    <source>
        <dbReference type="SAM" id="Phobius"/>
    </source>
</evidence>